<dbReference type="SUPFAM" id="SSF69047">
    <property type="entry name" value="Hypothetical protein YjbJ"/>
    <property type="match status" value="1"/>
</dbReference>
<dbReference type="OrthoDB" id="5309565at2759"/>
<dbReference type="Proteomes" id="UP000266188">
    <property type="component" value="Unassembled WGS sequence"/>
</dbReference>
<evidence type="ECO:0000313" key="4">
    <source>
        <dbReference type="EMBL" id="RJE21402.1"/>
    </source>
</evidence>
<evidence type="ECO:0000256" key="1">
    <source>
        <dbReference type="ARBA" id="ARBA00009129"/>
    </source>
</evidence>
<proteinExistence type="inferred from homology"/>
<feature type="compositionally biased region" description="Low complexity" evidence="2">
    <location>
        <begin position="36"/>
        <end position="52"/>
    </location>
</feature>
<dbReference type="InterPro" id="IPR008462">
    <property type="entry name" value="CsbD"/>
</dbReference>
<gene>
    <name evidence="4" type="ORF">PHISCL_06272</name>
</gene>
<feature type="compositionally biased region" description="Basic and acidic residues" evidence="2">
    <location>
        <begin position="77"/>
        <end position="106"/>
    </location>
</feature>
<keyword evidence="5" id="KW-1185">Reference proteome</keyword>
<dbReference type="PANTHER" id="PTHR40460:SF1">
    <property type="entry name" value="CSBD-LIKE DOMAIN-CONTAINING PROTEIN"/>
    <property type="match status" value="1"/>
</dbReference>
<protein>
    <recommendedName>
        <fullName evidence="3">CsbD-like domain-containing protein</fullName>
    </recommendedName>
</protein>
<feature type="compositionally biased region" description="Basic and acidic residues" evidence="2">
    <location>
        <begin position="121"/>
        <end position="154"/>
    </location>
</feature>
<feature type="compositionally biased region" description="Polar residues" evidence="2">
    <location>
        <begin position="24"/>
        <end position="35"/>
    </location>
</feature>
<accession>A0A3A2ZE17</accession>
<evidence type="ECO:0000256" key="2">
    <source>
        <dbReference type="SAM" id="MobiDB-lite"/>
    </source>
</evidence>
<sequence length="154" mass="16530">MSDDNNTSTLKSYVNSATETVQNAIGSVTGSNTSNQQASTTDSQPTTSSDKPTPYPKWNQTVGSAKESFGNITGNENLRRAGIDQNKQGKAEEAEGQVKDWGEGMADRAQGAVGSVGAAIKGDREEEDKWRKIHDEGKAQAKEAQDEMEKRGGY</sequence>
<evidence type="ECO:0000259" key="3">
    <source>
        <dbReference type="Pfam" id="PF05532"/>
    </source>
</evidence>
<evidence type="ECO:0000313" key="5">
    <source>
        <dbReference type="Proteomes" id="UP000266188"/>
    </source>
</evidence>
<dbReference type="InterPro" id="IPR036629">
    <property type="entry name" value="YjbJ_sf"/>
</dbReference>
<dbReference type="AlphaFoldDB" id="A0A3A2ZE17"/>
<reference evidence="5" key="1">
    <citation type="submission" date="2017-02" db="EMBL/GenBank/DDBJ databases">
        <authorList>
            <person name="Tafer H."/>
            <person name="Lopandic K."/>
        </authorList>
    </citation>
    <scope>NUCLEOTIDE SEQUENCE [LARGE SCALE GENOMIC DNA]</scope>
    <source>
        <strain evidence="5">CBS 366.77</strain>
    </source>
</reference>
<comment type="similarity">
    <text evidence="1">Belongs to the UPF0337 (CsbD) family.</text>
</comment>
<comment type="caution">
    <text evidence="4">The sequence shown here is derived from an EMBL/GenBank/DDBJ whole genome shotgun (WGS) entry which is preliminary data.</text>
</comment>
<dbReference type="Pfam" id="PF05532">
    <property type="entry name" value="CsbD"/>
    <property type="match status" value="1"/>
</dbReference>
<organism evidence="4 5">
    <name type="scientific">Aspergillus sclerotialis</name>
    <dbReference type="NCBI Taxonomy" id="2070753"/>
    <lineage>
        <taxon>Eukaryota</taxon>
        <taxon>Fungi</taxon>
        <taxon>Dikarya</taxon>
        <taxon>Ascomycota</taxon>
        <taxon>Pezizomycotina</taxon>
        <taxon>Eurotiomycetes</taxon>
        <taxon>Eurotiomycetidae</taxon>
        <taxon>Eurotiales</taxon>
        <taxon>Aspergillaceae</taxon>
        <taxon>Aspergillus</taxon>
        <taxon>Aspergillus subgen. Polypaecilum</taxon>
    </lineage>
</organism>
<name>A0A3A2ZE17_9EURO</name>
<feature type="domain" description="CsbD-like" evidence="3">
    <location>
        <begin position="57"/>
        <end position="102"/>
    </location>
</feature>
<dbReference type="STRING" id="2070753.A0A3A2ZE17"/>
<feature type="region of interest" description="Disordered" evidence="2">
    <location>
        <begin position="24"/>
        <end position="154"/>
    </location>
</feature>
<dbReference type="PANTHER" id="PTHR40460">
    <property type="entry name" value="CHROMOSOME 1, WHOLE GENOME SHOTGUN SEQUENCE"/>
    <property type="match status" value="1"/>
</dbReference>
<dbReference type="EMBL" id="MVGC01000231">
    <property type="protein sequence ID" value="RJE21402.1"/>
    <property type="molecule type" value="Genomic_DNA"/>
</dbReference>